<dbReference type="OrthoDB" id="9803333at2"/>
<dbReference type="InterPro" id="IPR002347">
    <property type="entry name" value="SDR_fam"/>
</dbReference>
<dbReference type="STRING" id="673521.SAMN05660991_00553"/>
<dbReference type="RefSeq" id="WP_091939770.1">
    <property type="nucleotide sequence ID" value="NZ_FOEE01000001.1"/>
</dbReference>
<dbReference type="PRINTS" id="PR00080">
    <property type="entry name" value="SDRFAMILY"/>
</dbReference>
<dbReference type="FunFam" id="3.40.50.720:FF:000084">
    <property type="entry name" value="Short-chain dehydrogenase reductase"/>
    <property type="match status" value="1"/>
</dbReference>
<dbReference type="GO" id="GO:0016491">
    <property type="term" value="F:oxidoreductase activity"/>
    <property type="evidence" value="ECO:0007669"/>
    <property type="project" value="UniProtKB-KW"/>
</dbReference>
<reference evidence="4" key="1">
    <citation type="submission" date="2016-10" db="EMBL/GenBank/DDBJ databases">
        <authorList>
            <person name="Varghese N."/>
            <person name="Submissions S."/>
        </authorList>
    </citation>
    <scope>NUCLEOTIDE SEQUENCE [LARGE SCALE GENOMIC DNA]</scope>
    <source>
        <strain evidence="4">DSM 45413</strain>
    </source>
</reference>
<dbReference type="PROSITE" id="PS00061">
    <property type="entry name" value="ADH_SHORT"/>
    <property type="match status" value="1"/>
</dbReference>
<dbReference type="SUPFAM" id="SSF51735">
    <property type="entry name" value="NAD(P)-binding Rossmann-fold domains"/>
    <property type="match status" value="1"/>
</dbReference>
<dbReference type="CDD" id="cd05233">
    <property type="entry name" value="SDR_c"/>
    <property type="match status" value="1"/>
</dbReference>
<keyword evidence="4" id="KW-1185">Reference proteome</keyword>
<dbReference type="InterPro" id="IPR036291">
    <property type="entry name" value="NAD(P)-bd_dom_sf"/>
</dbReference>
<dbReference type="InterPro" id="IPR020904">
    <property type="entry name" value="Sc_DH/Rdtase_CS"/>
</dbReference>
<dbReference type="Pfam" id="PF13561">
    <property type="entry name" value="adh_short_C2"/>
    <property type="match status" value="1"/>
</dbReference>
<evidence type="ECO:0000313" key="4">
    <source>
        <dbReference type="Proteomes" id="UP000198960"/>
    </source>
</evidence>
<name>A0A1H8Q520_9ACTN</name>
<dbReference type="Proteomes" id="UP000198960">
    <property type="component" value="Unassembled WGS sequence"/>
</dbReference>
<dbReference type="Gene3D" id="3.40.50.720">
    <property type="entry name" value="NAD(P)-binding Rossmann-like Domain"/>
    <property type="match status" value="1"/>
</dbReference>
<dbReference type="PANTHER" id="PTHR24321">
    <property type="entry name" value="DEHYDROGENASES, SHORT CHAIN"/>
    <property type="match status" value="1"/>
</dbReference>
<proteinExistence type="inferred from homology"/>
<comment type="similarity">
    <text evidence="1">Belongs to the short-chain dehydrogenases/reductases (SDR) family.</text>
</comment>
<dbReference type="EMBL" id="FOEE01000001">
    <property type="protein sequence ID" value="SEO48863.1"/>
    <property type="molecule type" value="Genomic_DNA"/>
</dbReference>
<dbReference type="PRINTS" id="PR00081">
    <property type="entry name" value="GDHRDH"/>
</dbReference>
<sequence length="257" mass="26375">MARFDERVAVVTGAASGIGEAVVRRLVAEGAQVIGGDLSAERLQALAGDLGAAFRGVVTDVTVESDVEAMVATATDAWGRLDLAFNVAGGARPGPIVDLTEADWDATVDLVLKGVFLSVKHEARVMRAAGGGAVVNVSSLNAHVPMRGGGSYAAGKGGVEMLTRTAALELAEDGIRVNSVLPGLVRTPGTAAVFDRPRVHEAFLARIPLGRAADPDEVAGPCLYLASDDARYVTGTALVVDGGWEITGYPDVRALGS</sequence>
<keyword evidence="2" id="KW-0560">Oxidoreductase</keyword>
<evidence type="ECO:0000313" key="3">
    <source>
        <dbReference type="EMBL" id="SEO48863.1"/>
    </source>
</evidence>
<dbReference type="PANTHER" id="PTHR24321:SF8">
    <property type="entry name" value="ESTRADIOL 17-BETA-DEHYDROGENASE 8-RELATED"/>
    <property type="match status" value="1"/>
</dbReference>
<accession>A0A1H8Q520</accession>
<dbReference type="NCBIfam" id="NF005559">
    <property type="entry name" value="PRK07231.1"/>
    <property type="match status" value="1"/>
</dbReference>
<evidence type="ECO:0000256" key="1">
    <source>
        <dbReference type="ARBA" id="ARBA00006484"/>
    </source>
</evidence>
<protein>
    <submittedName>
        <fullName evidence="3">NAD(P)-dependent dehydrogenase, short-chain alcohol dehydrogenase family</fullName>
    </submittedName>
</protein>
<dbReference type="AlphaFoldDB" id="A0A1H8Q520"/>
<organism evidence="3 4">
    <name type="scientific">Trujillonella endophytica</name>
    <dbReference type="NCBI Taxonomy" id="673521"/>
    <lineage>
        <taxon>Bacteria</taxon>
        <taxon>Bacillati</taxon>
        <taxon>Actinomycetota</taxon>
        <taxon>Actinomycetes</taxon>
        <taxon>Geodermatophilales</taxon>
        <taxon>Geodermatophilaceae</taxon>
        <taxon>Trujillonella</taxon>
    </lineage>
</organism>
<gene>
    <name evidence="3" type="ORF">SAMN05660991_00553</name>
</gene>
<evidence type="ECO:0000256" key="2">
    <source>
        <dbReference type="ARBA" id="ARBA00023002"/>
    </source>
</evidence>